<dbReference type="SUPFAM" id="SSF52172">
    <property type="entry name" value="CheY-like"/>
    <property type="match status" value="1"/>
</dbReference>
<evidence type="ECO:0000256" key="8">
    <source>
        <dbReference type="ARBA" id="ARBA00023163"/>
    </source>
</evidence>
<gene>
    <name evidence="12" type="ORF">EJA12_06355</name>
    <name evidence="13" type="ORF">SAMN04488126_12121</name>
</gene>
<dbReference type="GO" id="GO:0003700">
    <property type="term" value="F:DNA-binding transcription factor activity"/>
    <property type="evidence" value="ECO:0007669"/>
    <property type="project" value="InterPro"/>
</dbReference>
<keyword evidence="8 9" id="KW-0804">Transcription</keyword>
<name>A0A1G7FUU8_9BACL</name>
<evidence type="ECO:0000313" key="15">
    <source>
        <dbReference type="Proteomes" id="UP000272481"/>
    </source>
</evidence>
<dbReference type="EMBL" id="RWGW01000008">
    <property type="protein sequence ID" value="RSK33762.1"/>
    <property type="molecule type" value="Genomic_DNA"/>
</dbReference>
<keyword evidence="5 9" id="KW-0805">Transcription regulation</keyword>
<dbReference type="Gene3D" id="3.40.50.2300">
    <property type="match status" value="1"/>
</dbReference>
<reference evidence="13 14" key="1">
    <citation type="submission" date="2016-10" db="EMBL/GenBank/DDBJ databases">
        <authorList>
            <person name="de Groot N.N."/>
        </authorList>
    </citation>
    <scope>NUCLEOTIDE SEQUENCE [LARGE SCALE GENOMIC DNA]</scope>
    <source>
        <strain evidence="13 14">CGMCC 1.6762</strain>
    </source>
</reference>
<feature type="domain" description="Response regulatory" evidence="11">
    <location>
        <begin position="3"/>
        <end position="119"/>
    </location>
</feature>
<evidence type="ECO:0000256" key="3">
    <source>
        <dbReference type="ARBA" id="ARBA00022553"/>
    </source>
</evidence>
<evidence type="ECO:0000256" key="9">
    <source>
        <dbReference type="PIRNR" id="PIRNR006171"/>
    </source>
</evidence>
<dbReference type="GO" id="GO:0005737">
    <property type="term" value="C:cytoplasm"/>
    <property type="evidence" value="ECO:0007669"/>
    <property type="project" value="UniProtKB-SubCell"/>
</dbReference>
<dbReference type="InterPro" id="IPR024187">
    <property type="entry name" value="Sig_transdc_resp-reg_cit/mal"/>
</dbReference>
<comment type="subcellular location">
    <subcellularLocation>
        <location evidence="1 9">Cytoplasm</location>
    </subcellularLocation>
</comment>
<evidence type="ECO:0000313" key="12">
    <source>
        <dbReference type="EMBL" id="RSK33762.1"/>
    </source>
</evidence>
<dbReference type="InterPro" id="IPR048714">
    <property type="entry name" value="DpiA-like_HTH"/>
</dbReference>
<sequence>MIRVLIVEDDFRIAGIHEGFLKEIPEVVVVGNVLSGSDAVKAVQAEKVDLVLLDVYLPDITGVELIPKLRMIRPELDFIIISAAVEHDVVSRLLNQGVTDYIIKPVKKERFIEAVARFKMKTKRIGDAGDFDQALLDRMLGVPAEAVRTSQAQTPKGIDPLTLDKVRNTLKPLEAGITAEEMGEQIGASRTTARRYLEYLISENEAIADLEYGAVGRPERKYFMNRNN</sequence>
<dbReference type="InterPro" id="IPR051271">
    <property type="entry name" value="2C-system_Tx_regulators"/>
</dbReference>
<keyword evidence="4 9" id="KW-0902">Two-component regulatory system</keyword>
<keyword evidence="3 10" id="KW-0597">Phosphoprotein</keyword>
<dbReference type="PANTHER" id="PTHR45526:SF6">
    <property type="entry name" value="TRANSCRIPTIONAL REGULATORY PROTEIN CITT"/>
    <property type="match status" value="1"/>
</dbReference>
<evidence type="ECO:0000256" key="2">
    <source>
        <dbReference type="ARBA" id="ARBA00022490"/>
    </source>
</evidence>
<dbReference type="PROSITE" id="PS50110">
    <property type="entry name" value="RESPONSE_REGULATORY"/>
    <property type="match status" value="1"/>
</dbReference>
<dbReference type="EMBL" id="FNAR01000021">
    <property type="protein sequence ID" value="SDE79562.1"/>
    <property type="molecule type" value="Genomic_DNA"/>
</dbReference>
<proteinExistence type="predicted"/>
<dbReference type="SMART" id="SM00448">
    <property type="entry name" value="REC"/>
    <property type="match status" value="1"/>
</dbReference>
<evidence type="ECO:0000256" key="6">
    <source>
        <dbReference type="ARBA" id="ARBA00023125"/>
    </source>
</evidence>
<dbReference type="PANTHER" id="PTHR45526">
    <property type="entry name" value="TRANSCRIPTIONAL REGULATORY PROTEIN DPIA"/>
    <property type="match status" value="1"/>
</dbReference>
<dbReference type="Pfam" id="PF00072">
    <property type="entry name" value="Response_reg"/>
    <property type="match status" value="1"/>
</dbReference>
<dbReference type="GO" id="GO:0000156">
    <property type="term" value="F:phosphorelay response regulator activity"/>
    <property type="evidence" value="ECO:0007669"/>
    <property type="project" value="TreeGrafter"/>
</dbReference>
<evidence type="ECO:0000313" key="14">
    <source>
        <dbReference type="Proteomes" id="UP000198823"/>
    </source>
</evidence>
<evidence type="ECO:0000313" key="13">
    <source>
        <dbReference type="EMBL" id="SDE79562.1"/>
    </source>
</evidence>
<dbReference type="InterPro" id="IPR011006">
    <property type="entry name" value="CheY-like_superfamily"/>
</dbReference>
<dbReference type="STRING" id="426756.SAMN04488126_12121"/>
<dbReference type="GO" id="GO:0003677">
    <property type="term" value="F:DNA binding"/>
    <property type="evidence" value="ECO:0007669"/>
    <property type="project" value="UniProtKB-KW"/>
</dbReference>
<reference evidence="12 15" key="2">
    <citation type="submission" date="2018-12" db="EMBL/GenBank/DDBJ databases">
        <title>Comparitive functional genomics of dry heat resistant strains isolated from the viking spacecraft.</title>
        <authorList>
            <person name="Seuylemezian A."/>
            <person name="Vaishampayan P."/>
        </authorList>
    </citation>
    <scope>NUCLEOTIDE SEQUENCE [LARGE SCALE GENOMIC DNA]</scope>
    <source>
        <strain evidence="12 15">M6-11</strain>
    </source>
</reference>
<evidence type="ECO:0000256" key="4">
    <source>
        <dbReference type="ARBA" id="ARBA00023012"/>
    </source>
</evidence>
<keyword evidence="2 9" id="KW-0963">Cytoplasm</keyword>
<dbReference type="InterPro" id="IPR001789">
    <property type="entry name" value="Sig_transdc_resp-reg_receiver"/>
</dbReference>
<keyword evidence="6 9" id="KW-0238">DNA-binding</keyword>
<accession>A0A1G7FUU8</accession>
<organism evidence="13 14">
    <name type="scientific">Bhargavaea beijingensis</name>
    <dbReference type="NCBI Taxonomy" id="426756"/>
    <lineage>
        <taxon>Bacteria</taxon>
        <taxon>Bacillati</taxon>
        <taxon>Bacillota</taxon>
        <taxon>Bacilli</taxon>
        <taxon>Bacillales</taxon>
        <taxon>Caryophanaceae</taxon>
        <taxon>Bhargavaea</taxon>
    </lineage>
</organism>
<feature type="modified residue" description="4-aspartylphosphate" evidence="10">
    <location>
        <position position="54"/>
    </location>
</feature>
<evidence type="ECO:0000259" key="11">
    <source>
        <dbReference type="PROSITE" id="PS50110"/>
    </source>
</evidence>
<dbReference type="RefSeq" id="WP_092098305.1">
    <property type="nucleotide sequence ID" value="NZ_FNAR01000021.1"/>
</dbReference>
<dbReference type="AlphaFoldDB" id="A0A1G7FUU8"/>
<keyword evidence="15" id="KW-1185">Reference proteome</keyword>
<dbReference type="PIRSF" id="PIRSF006171">
    <property type="entry name" value="RR_citrat_malat"/>
    <property type="match status" value="1"/>
</dbReference>
<keyword evidence="7 9" id="KW-0010">Activator</keyword>
<dbReference type="Proteomes" id="UP000272481">
    <property type="component" value="Unassembled WGS sequence"/>
</dbReference>
<dbReference type="OrthoDB" id="9759232at2"/>
<dbReference type="Pfam" id="PF20714">
    <property type="entry name" value="HTH_64"/>
    <property type="match status" value="1"/>
</dbReference>
<evidence type="ECO:0000256" key="7">
    <source>
        <dbReference type="ARBA" id="ARBA00023159"/>
    </source>
</evidence>
<evidence type="ECO:0000256" key="1">
    <source>
        <dbReference type="ARBA" id="ARBA00004496"/>
    </source>
</evidence>
<dbReference type="Proteomes" id="UP000198823">
    <property type="component" value="Unassembled WGS sequence"/>
</dbReference>
<evidence type="ECO:0000256" key="10">
    <source>
        <dbReference type="PROSITE-ProRule" id="PRU00169"/>
    </source>
</evidence>
<protein>
    <recommendedName>
        <fullName evidence="9">Transcriptional regulatory protein</fullName>
    </recommendedName>
</protein>
<evidence type="ECO:0000256" key="5">
    <source>
        <dbReference type="ARBA" id="ARBA00023015"/>
    </source>
</evidence>